<feature type="domain" description="RING-type" evidence="11">
    <location>
        <begin position="24"/>
        <end position="136"/>
    </location>
</feature>
<evidence type="ECO:0000256" key="3">
    <source>
        <dbReference type="ARBA" id="ARBA00022679"/>
    </source>
</evidence>
<gene>
    <name evidence="12" type="ORF">MERR_LOCUS2140</name>
</gene>
<evidence type="ECO:0000259" key="10">
    <source>
        <dbReference type="PROSITE" id="PS50089"/>
    </source>
</evidence>
<dbReference type="Gene3D" id="3.30.40.10">
    <property type="entry name" value="Zinc/RING finger domain, C3HC4 (zinc finger)"/>
    <property type="match status" value="1"/>
</dbReference>
<dbReference type="GO" id="GO:0004842">
    <property type="term" value="F:ubiquitin-protein transferase activity"/>
    <property type="evidence" value="ECO:0007669"/>
    <property type="project" value="InterPro"/>
</dbReference>
<dbReference type="OrthoDB" id="10009520at2759"/>
<dbReference type="AlphaFoldDB" id="A0A6D2HHZ1"/>
<dbReference type="FunFam" id="3.30.40.10:FF:000230">
    <property type="entry name" value="RBR-type E3 ubiquitin transferase"/>
    <property type="match status" value="1"/>
</dbReference>
<dbReference type="InterPro" id="IPR018957">
    <property type="entry name" value="Znf_C3HC4_RING-type"/>
</dbReference>
<keyword evidence="3" id="KW-0808">Transferase</keyword>
<keyword evidence="8" id="KW-0862">Zinc</keyword>
<dbReference type="InterPro" id="IPR031127">
    <property type="entry name" value="E3_UB_ligase_RBR"/>
</dbReference>
<organism evidence="12 13">
    <name type="scientific">Microthlaspi erraticum</name>
    <dbReference type="NCBI Taxonomy" id="1685480"/>
    <lineage>
        <taxon>Eukaryota</taxon>
        <taxon>Viridiplantae</taxon>
        <taxon>Streptophyta</taxon>
        <taxon>Embryophyta</taxon>
        <taxon>Tracheophyta</taxon>
        <taxon>Spermatophyta</taxon>
        <taxon>Magnoliopsida</taxon>
        <taxon>eudicotyledons</taxon>
        <taxon>Gunneridae</taxon>
        <taxon>Pentapetalae</taxon>
        <taxon>rosids</taxon>
        <taxon>malvids</taxon>
        <taxon>Brassicales</taxon>
        <taxon>Brassicaceae</taxon>
        <taxon>Coluteocarpeae</taxon>
        <taxon>Microthlaspi</taxon>
    </lineage>
</organism>
<accession>A0A6D2HHZ1</accession>
<evidence type="ECO:0000256" key="4">
    <source>
        <dbReference type="ARBA" id="ARBA00022723"/>
    </source>
</evidence>
<evidence type="ECO:0000256" key="9">
    <source>
        <dbReference type="PROSITE-ProRule" id="PRU00175"/>
    </source>
</evidence>
<evidence type="ECO:0008006" key="14">
    <source>
        <dbReference type="Google" id="ProtNLM"/>
    </source>
</evidence>
<dbReference type="SUPFAM" id="SSF57850">
    <property type="entry name" value="RING/U-box"/>
    <property type="match status" value="1"/>
</dbReference>
<protein>
    <recommendedName>
        <fullName evidence="14">RING-type domain-containing protein</fullName>
    </recommendedName>
</protein>
<dbReference type="InterPro" id="IPR044066">
    <property type="entry name" value="TRIAD_supradom"/>
</dbReference>
<keyword evidence="6 9" id="KW-0863">Zinc-finger</keyword>
<dbReference type="GO" id="GO:0016567">
    <property type="term" value="P:protein ubiquitination"/>
    <property type="evidence" value="ECO:0007669"/>
    <property type="project" value="InterPro"/>
</dbReference>
<comment type="caution">
    <text evidence="12">The sequence shown here is derived from an EMBL/GenBank/DDBJ whole genome shotgun (WGS) entry which is preliminary data.</text>
</comment>
<dbReference type="Proteomes" id="UP000467841">
    <property type="component" value="Unassembled WGS sequence"/>
</dbReference>
<evidence type="ECO:0000256" key="6">
    <source>
        <dbReference type="ARBA" id="ARBA00022771"/>
    </source>
</evidence>
<comment type="function">
    <text evidence="1">Might act as an E3 ubiquitin-protein ligase, or as part of E3 complex, which accepts ubiquitin from specific E2 ubiquitin-conjugating enzymes and then transfers it to substrates.</text>
</comment>
<keyword evidence="13" id="KW-1185">Reference proteome</keyword>
<dbReference type="InterPro" id="IPR001841">
    <property type="entry name" value="Znf_RING"/>
</dbReference>
<evidence type="ECO:0000256" key="5">
    <source>
        <dbReference type="ARBA" id="ARBA00022737"/>
    </source>
</evidence>
<keyword evidence="5" id="KW-0677">Repeat</keyword>
<dbReference type="PANTHER" id="PTHR11685">
    <property type="entry name" value="RBR FAMILY RING FINGER AND IBR DOMAIN-CONTAINING"/>
    <property type="match status" value="1"/>
</dbReference>
<evidence type="ECO:0000256" key="7">
    <source>
        <dbReference type="ARBA" id="ARBA00022786"/>
    </source>
</evidence>
<evidence type="ECO:0000256" key="1">
    <source>
        <dbReference type="ARBA" id="ARBA00003976"/>
    </source>
</evidence>
<dbReference type="PROSITE" id="PS50089">
    <property type="entry name" value="ZF_RING_2"/>
    <property type="match status" value="1"/>
</dbReference>
<dbReference type="InterPro" id="IPR017907">
    <property type="entry name" value="Znf_RING_CS"/>
</dbReference>
<dbReference type="PROSITE" id="PS00518">
    <property type="entry name" value="ZF_RING_1"/>
    <property type="match status" value="1"/>
</dbReference>
<dbReference type="Pfam" id="PF00097">
    <property type="entry name" value="zf-C3HC4"/>
    <property type="match status" value="1"/>
</dbReference>
<keyword evidence="4" id="KW-0479">Metal-binding</keyword>
<dbReference type="InterPro" id="IPR013083">
    <property type="entry name" value="Znf_RING/FYVE/PHD"/>
</dbReference>
<evidence type="ECO:0000256" key="8">
    <source>
        <dbReference type="ARBA" id="ARBA00022833"/>
    </source>
</evidence>
<dbReference type="PROSITE" id="PS51873">
    <property type="entry name" value="TRIAD"/>
    <property type="match status" value="1"/>
</dbReference>
<proteinExistence type="inferred from homology"/>
<evidence type="ECO:0000313" key="12">
    <source>
        <dbReference type="EMBL" id="CAA7014905.1"/>
    </source>
</evidence>
<dbReference type="EMBL" id="CACVBM020000133">
    <property type="protein sequence ID" value="CAA7014905.1"/>
    <property type="molecule type" value="Genomic_DNA"/>
</dbReference>
<reference evidence="12" key="1">
    <citation type="submission" date="2020-01" db="EMBL/GenBank/DDBJ databases">
        <authorList>
            <person name="Mishra B."/>
        </authorList>
    </citation>
    <scope>NUCLEOTIDE SEQUENCE [LARGE SCALE GENOMIC DNA]</scope>
</reference>
<name>A0A6D2HHZ1_9BRAS</name>
<feature type="domain" description="RING-type" evidence="10">
    <location>
        <begin position="28"/>
        <end position="71"/>
    </location>
</feature>
<evidence type="ECO:0000313" key="13">
    <source>
        <dbReference type="Proteomes" id="UP000467841"/>
    </source>
</evidence>
<evidence type="ECO:0000256" key="2">
    <source>
        <dbReference type="ARBA" id="ARBA00005884"/>
    </source>
</evidence>
<evidence type="ECO:0000259" key="11">
    <source>
        <dbReference type="PROSITE" id="PS51873"/>
    </source>
</evidence>
<comment type="similarity">
    <text evidence="2">Belongs to the RBR family. Ariadne subfamily.</text>
</comment>
<keyword evidence="7" id="KW-0833">Ubl conjugation pathway</keyword>
<sequence>MTENQTKFAYELVSEISIRIPSAQKHTCRICFDDDLEDDQMFSVALCGHQFCMECMKRYRRGTTRGKCTGCPHYQCESKLTPKSCVNLLTPKLREMWERRIEEESVPVADRVYCPNPRCSELMPSSLNLLIKKMDL</sequence>
<dbReference type="GO" id="GO:0008270">
    <property type="term" value="F:zinc ion binding"/>
    <property type="evidence" value="ECO:0007669"/>
    <property type="project" value="UniProtKB-KW"/>
</dbReference>